<dbReference type="SMART" id="SM00369">
    <property type="entry name" value="LRR_TYP"/>
    <property type="match status" value="10"/>
</dbReference>
<evidence type="ECO:0000256" key="4">
    <source>
        <dbReference type="ARBA" id="ARBA00023180"/>
    </source>
</evidence>
<dbReference type="SUPFAM" id="SSF52058">
    <property type="entry name" value="L domain-like"/>
    <property type="match status" value="2"/>
</dbReference>
<keyword evidence="2" id="KW-0732">Signal</keyword>
<protein>
    <submittedName>
        <fullName evidence="5">Uncharacterized protein</fullName>
    </submittedName>
</protein>
<dbReference type="SMART" id="SM00365">
    <property type="entry name" value="LRR_SD22"/>
    <property type="match status" value="5"/>
</dbReference>
<dbReference type="InterPro" id="IPR050333">
    <property type="entry name" value="SLRP"/>
</dbReference>
<dbReference type="GO" id="GO:0004888">
    <property type="term" value="F:transmembrane signaling receptor activity"/>
    <property type="evidence" value="ECO:0007669"/>
    <property type="project" value="InterPro"/>
</dbReference>
<dbReference type="Gene3D" id="3.80.10.10">
    <property type="entry name" value="Ribonuclease Inhibitor"/>
    <property type="match status" value="4"/>
</dbReference>
<dbReference type="InterPro" id="IPR032675">
    <property type="entry name" value="LRR_dom_sf"/>
</dbReference>
<dbReference type="Proteomes" id="UP000749559">
    <property type="component" value="Unassembled WGS sequence"/>
</dbReference>
<dbReference type="OrthoDB" id="67933at2759"/>
<comment type="caution">
    <text evidence="5">The sequence shown here is derived from an EMBL/GenBank/DDBJ whole genome shotgun (WGS) entry which is preliminary data.</text>
</comment>
<dbReference type="SMART" id="SM00082">
    <property type="entry name" value="LRRCT"/>
    <property type="match status" value="1"/>
</dbReference>
<keyword evidence="4" id="KW-0325">Glycoprotein</keyword>
<dbReference type="Pfam" id="PF13306">
    <property type="entry name" value="LRR_5"/>
    <property type="match status" value="2"/>
</dbReference>
<dbReference type="EMBL" id="CAIIXF020000011">
    <property type="protein sequence ID" value="CAH1799203.1"/>
    <property type="molecule type" value="Genomic_DNA"/>
</dbReference>
<evidence type="ECO:0000256" key="1">
    <source>
        <dbReference type="ARBA" id="ARBA00022614"/>
    </source>
</evidence>
<dbReference type="GO" id="GO:0006955">
    <property type="term" value="P:immune response"/>
    <property type="evidence" value="ECO:0007669"/>
    <property type="project" value="InterPro"/>
</dbReference>
<sequence length="745" mass="83832">MIGKLNDKGRSLYPKRDEVMSDREIRKRSNRSSNVSRSSQSIFGISKMFVIILLQTTFYATGNFALQTNLNTQCPEKCQCTEPIENITCSNLLTLPGFPATTKSLTLIKCQVSTLFNDSFANLTLLETLTLNSDSVRINTNAFNGLTRLRSLTIYDTTVHFDNKADVFEPLQNITTLVLRNIGLNAPIPRLGNVQGNAYVSDLKIIVTHLRSIEYLDVSHNLLGYSEAEMQEHFLNLKVLKIQHNNFDSFDTGLLGYNKSFKLEELDISDTFRNFYPTKYLEGLKHFKKLKILYLNGNTIKNLKDDTFSQFKSIEQLSLVDCHIENSSIRAFASLSNLTSLDVSNNPALNLTQVSRMLFGLTNSKIMNLTIQKSSFKELNSSLLQYAKGTKQFKMLDLSSGAITIVKAKSFSQHQTLTYLDLSHNKITKIEQNAFQNLEKLETLKLDGNKLVSLHKYIFSTLASLRSLTISNNLIRVVDEAVLTDQKELITLSLQENVISTLPDKIFQSLSQLRFLDLKQATSRSPSDHTSWPRVLGSLYSLRTLNLMDNDIVDIPFGSFNALSNITQLDLRRNKISHLDDHVFESISNVKQLILHGNQFESLNRSGIAKLTSLKELDISLNPFHCDCNMAWFSDWYIHSNVTLFNVSITHCTSPESRVGFLLVEYSPSLEECPLAQQLRNNTGFYVGIAVAVVGVVIILSILAWAYRGSIRTTIQRYVQVNTGAPPTPSFPGETIALTSNESEA</sequence>
<proteinExistence type="predicted"/>
<keyword evidence="1" id="KW-0433">Leucine-rich repeat</keyword>
<dbReference type="PANTHER" id="PTHR45712">
    <property type="entry name" value="AGAP008170-PA"/>
    <property type="match status" value="1"/>
</dbReference>
<keyword evidence="6" id="KW-1185">Reference proteome</keyword>
<dbReference type="InterPro" id="IPR001611">
    <property type="entry name" value="Leu-rich_rpt"/>
</dbReference>
<dbReference type="PANTHER" id="PTHR45712:SF22">
    <property type="entry name" value="INSULIN-LIKE GROWTH FACTOR-BINDING PROTEIN COMPLEX ACID LABILE SUBUNIT"/>
    <property type="match status" value="1"/>
</dbReference>
<dbReference type="FunFam" id="3.80.10.10:FF:000770">
    <property type="entry name" value="Uncharacterized protein"/>
    <property type="match status" value="1"/>
</dbReference>
<dbReference type="Pfam" id="PF13855">
    <property type="entry name" value="LRR_8"/>
    <property type="match status" value="3"/>
</dbReference>
<dbReference type="GO" id="GO:0016020">
    <property type="term" value="C:membrane"/>
    <property type="evidence" value="ECO:0007669"/>
    <property type="project" value="InterPro"/>
</dbReference>
<name>A0A8J1XJD0_OWEFU</name>
<dbReference type="InterPro" id="IPR026906">
    <property type="entry name" value="LRR_5"/>
</dbReference>
<dbReference type="InterPro" id="IPR000483">
    <property type="entry name" value="Cys-rich_flank_reg_C"/>
</dbReference>
<dbReference type="AlphaFoldDB" id="A0A8J1XJD0"/>
<keyword evidence="3" id="KW-0677">Repeat</keyword>
<gene>
    <name evidence="5" type="ORF">OFUS_LOCUS23246</name>
</gene>
<evidence type="ECO:0000256" key="3">
    <source>
        <dbReference type="ARBA" id="ARBA00022737"/>
    </source>
</evidence>
<evidence type="ECO:0000313" key="5">
    <source>
        <dbReference type="EMBL" id="CAH1799203.1"/>
    </source>
</evidence>
<evidence type="ECO:0000256" key="2">
    <source>
        <dbReference type="ARBA" id="ARBA00022729"/>
    </source>
</evidence>
<organism evidence="5 6">
    <name type="scientific">Owenia fusiformis</name>
    <name type="common">Polychaete worm</name>
    <dbReference type="NCBI Taxonomy" id="6347"/>
    <lineage>
        <taxon>Eukaryota</taxon>
        <taxon>Metazoa</taxon>
        <taxon>Spiralia</taxon>
        <taxon>Lophotrochozoa</taxon>
        <taxon>Annelida</taxon>
        <taxon>Polychaeta</taxon>
        <taxon>Sedentaria</taxon>
        <taxon>Canalipalpata</taxon>
        <taxon>Sabellida</taxon>
        <taxon>Oweniida</taxon>
        <taxon>Oweniidae</taxon>
        <taxon>Owenia</taxon>
    </lineage>
</organism>
<dbReference type="PIRSF" id="PIRSF037595">
    <property type="entry name" value="Toll-like_receptor"/>
    <property type="match status" value="1"/>
</dbReference>
<dbReference type="GO" id="GO:0002224">
    <property type="term" value="P:toll-like receptor signaling pathway"/>
    <property type="evidence" value="ECO:0007669"/>
    <property type="project" value="InterPro"/>
</dbReference>
<dbReference type="InterPro" id="IPR017241">
    <property type="entry name" value="Toll-like_receptor"/>
</dbReference>
<evidence type="ECO:0000313" key="6">
    <source>
        <dbReference type="Proteomes" id="UP000749559"/>
    </source>
</evidence>
<reference evidence="5" key="1">
    <citation type="submission" date="2022-03" db="EMBL/GenBank/DDBJ databases">
        <authorList>
            <person name="Martin C."/>
        </authorList>
    </citation>
    <scope>NUCLEOTIDE SEQUENCE</scope>
</reference>
<dbReference type="InterPro" id="IPR003591">
    <property type="entry name" value="Leu-rich_rpt_typical-subtyp"/>
</dbReference>
<accession>A0A8J1XJD0</accession>
<dbReference type="PROSITE" id="PS51450">
    <property type="entry name" value="LRR"/>
    <property type="match status" value="3"/>
</dbReference>